<evidence type="ECO:0000259" key="6">
    <source>
        <dbReference type="PROSITE" id="PS50157"/>
    </source>
</evidence>
<dbReference type="GO" id="GO:0000978">
    <property type="term" value="F:RNA polymerase II cis-regulatory region sequence-specific DNA binding"/>
    <property type="evidence" value="ECO:0007669"/>
    <property type="project" value="TreeGrafter"/>
</dbReference>
<evidence type="ECO:0000256" key="4">
    <source>
        <dbReference type="PROSITE-ProRule" id="PRU00042"/>
    </source>
</evidence>
<dbReference type="VEuPathDB" id="FungiDB:CLCR_01147"/>
<feature type="compositionally biased region" description="Basic and acidic residues" evidence="5">
    <location>
        <begin position="475"/>
        <end position="491"/>
    </location>
</feature>
<accession>A0A1C1CCU6</accession>
<dbReference type="VEuPathDB" id="FungiDB:G647_09225"/>
<dbReference type="AlphaFoldDB" id="A0A1C1CCU6"/>
<keyword evidence="8" id="KW-1185">Reference proteome</keyword>
<dbReference type="OrthoDB" id="8922241at2759"/>
<dbReference type="PANTHER" id="PTHR23235:SF120">
    <property type="entry name" value="KRUPPEL-LIKE FACTOR 15"/>
    <property type="match status" value="1"/>
</dbReference>
<dbReference type="InterPro" id="IPR036236">
    <property type="entry name" value="Znf_C2H2_sf"/>
</dbReference>
<feature type="domain" description="C2H2-type" evidence="6">
    <location>
        <begin position="404"/>
        <end position="427"/>
    </location>
</feature>
<evidence type="ECO:0000256" key="2">
    <source>
        <dbReference type="ARBA" id="ARBA00022771"/>
    </source>
</evidence>
<keyword evidence="3" id="KW-0862">Zinc</keyword>
<dbReference type="SMART" id="SM00355">
    <property type="entry name" value="ZnF_C2H2"/>
    <property type="match status" value="3"/>
</dbReference>
<organism evidence="7 8">
    <name type="scientific">Cladophialophora carrionii</name>
    <dbReference type="NCBI Taxonomy" id="86049"/>
    <lineage>
        <taxon>Eukaryota</taxon>
        <taxon>Fungi</taxon>
        <taxon>Dikarya</taxon>
        <taxon>Ascomycota</taxon>
        <taxon>Pezizomycotina</taxon>
        <taxon>Eurotiomycetes</taxon>
        <taxon>Chaetothyriomycetidae</taxon>
        <taxon>Chaetothyriales</taxon>
        <taxon>Herpotrichiellaceae</taxon>
        <taxon>Cladophialophora</taxon>
    </lineage>
</organism>
<protein>
    <recommendedName>
        <fullName evidence="6">C2H2-type domain-containing protein</fullName>
    </recommendedName>
</protein>
<dbReference type="PROSITE" id="PS00028">
    <property type="entry name" value="ZINC_FINGER_C2H2_1"/>
    <property type="match status" value="2"/>
</dbReference>
<name>A0A1C1CCU6_9EURO</name>
<comment type="caution">
    <text evidence="7">The sequence shown here is derived from an EMBL/GenBank/DDBJ whole genome shotgun (WGS) entry which is preliminary data.</text>
</comment>
<dbReference type="InterPro" id="IPR013087">
    <property type="entry name" value="Znf_C2H2_type"/>
</dbReference>
<dbReference type="Proteomes" id="UP000094526">
    <property type="component" value="Unassembled WGS sequence"/>
</dbReference>
<dbReference type="PANTHER" id="PTHR23235">
    <property type="entry name" value="KRUEPPEL-LIKE TRANSCRIPTION FACTOR"/>
    <property type="match status" value="1"/>
</dbReference>
<evidence type="ECO:0000313" key="8">
    <source>
        <dbReference type="Proteomes" id="UP000094526"/>
    </source>
</evidence>
<dbReference type="PROSITE" id="PS50157">
    <property type="entry name" value="ZINC_FINGER_C2H2_2"/>
    <property type="match status" value="2"/>
</dbReference>
<sequence>MAGLGDAIAIAVMATKVTESLYATMTLGNHGRSTNKSPSTIDSLGNLLAGLDNLCWHLAKQVEEWSLVDSRQSPGPSSEIRRHLPLPSQGYKAQHPTIDGSDHDILATRLGNVRSCSVRVSTHEERTIEHYTSQYPRPGSIMFDGSKLTSGDEPIDQEIRKFQVLSECMSSSKSTTRISMRRPMLECARKMSLQLGAFWPSGSINARHDPGDNSDKMVVSFLLPHSPWQMSSKQAHSQNHHYQPSYDYTQGATCQPLWNPTPPLYSSQYQAQHSPSEPFGVFSPTMQSTQALPPLVYDSSPDQHDSDMAGFELDYDILNNTSYLADFNLSEYYNDFTLLPTNQSFIQPPLSDASLFPSLDSYHSPRAAAPQQIHRFCCHFAGCTLTFARQCELTRHEYKHTRPFGCPHCGRGFAEKRRCVQHIQSVHDLATDNDKTRCHVCSYAHVRPDAVKRHLRLKHGIGAKSERSSPTTSTEHSDNQGRPRERTGERR</sequence>
<dbReference type="SUPFAM" id="SSF57667">
    <property type="entry name" value="beta-beta-alpha zinc fingers"/>
    <property type="match status" value="1"/>
</dbReference>
<feature type="region of interest" description="Disordered" evidence="5">
    <location>
        <begin position="460"/>
        <end position="491"/>
    </location>
</feature>
<dbReference type="GO" id="GO:0008270">
    <property type="term" value="F:zinc ion binding"/>
    <property type="evidence" value="ECO:0007669"/>
    <property type="project" value="UniProtKB-KW"/>
</dbReference>
<evidence type="ECO:0000256" key="5">
    <source>
        <dbReference type="SAM" id="MobiDB-lite"/>
    </source>
</evidence>
<evidence type="ECO:0000256" key="1">
    <source>
        <dbReference type="ARBA" id="ARBA00022723"/>
    </source>
</evidence>
<keyword evidence="1" id="KW-0479">Metal-binding</keyword>
<evidence type="ECO:0000313" key="7">
    <source>
        <dbReference type="EMBL" id="OCT46301.1"/>
    </source>
</evidence>
<evidence type="ECO:0000256" key="3">
    <source>
        <dbReference type="ARBA" id="ARBA00022833"/>
    </source>
</evidence>
<gene>
    <name evidence="7" type="ORF">CLCR_01147</name>
</gene>
<dbReference type="EMBL" id="LGRB01000016">
    <property type="protein sequence ID" value="OCT46301.1"/>
    <property type="molecule type" value="Genomic_DNA"/>
</dbReference>
<dbReference type="STRING" id="86049.A0A1C1CCU6"/>
<dbReference type="GO" id="GO:0000981">
    <property type="term" value="F:DNA-binding transcription factor activity, RNA polymerase II-specific"/>
    <property type="evidence" value="ECO:0007669"/>
    <property type="project" value="TreeGrafter"/>
</dbReference>
<feature type="domain" description="C2H2-type" evidence="6">
    <location>
        <begin position="376"/>
        <end position="401"/>
    </location>
</feature>
<proteinExistence type="predicted"/>
<keyword evidence="2 4" id="KW-0863">Zinc-finger</keyword>
<reference evidence="8" key="1">
    <citation type="submission" date="2015-07" db="EMBL/GenBank/DDBJ databases">
        <authorList>
            <person name="Teixeira M.M."/>
            <person name="Souza R.C."/>
            <person name="Almeida L.G."/>
            <person name="Vicente V.A."/>
            <person name="de Hoog S."/>
            <person name="Bocca A.L."/>
            <person name="de Almeida S.R."/>
            <person name="Vasconcelos A.T."/>
            <person name="Felipe M.S."/>
        </authorList>
    </citation>
    <scope>NUCLEOTIDE SEQUENCE [LARGE SCALE GENOMIC DNA]</scope>
    <source>
        <strain evidence="8">KSF</strain>
    </source>
</reference>
<dbReference type="Gene3D" id="3.30.160.60">
    <property type="entry name" value="Classic Zinc Finger"/>
    <property type="match status" value="1"/>
</dbReference>